<feature type="region of interest" description="Disordered" evidence="1">
    <location>
        <begin position="381"/>
        <end position="429"/>
    </location>
</feature>
<keyword evidence="3" id="KW-1185">Reference proteome</keyword>
<dbReference type="AlphaFoldDB" id="A0A9P8IJ52"/>
<sequence>MARFFDNLVEKCAGKSASDRLHQRLVEKQLNEIIESANSVSSVGESNADPAQPRSAPARSQSTPLAAAVPESAEVCSLVRPSLPPRSKSYIPEPARRPRFRREDRSFITLDGLLPDEEYANWYPPESPVTKGNDLTNISMRSSGPSSQNGSDSGLGVPGAPLLYSLPKLPEMVGVGRFRRSKTATDEWFQQNLAKELRAMSPLVRDDFFLRGPPIHPFQDRKGSDASAASSTYGQPVVSENGSIIVRGFVSASSSFTTSGTLENRTQESSWRSDPGNQGITSPHIGYDCSCPDANADARIRPNGFASFSNLTTEIHQSPPTTTSFLRSGKASAVVTNSGAQQSKHRAKMVLGKIQVVARHPIGDLQIEELSLSDYEDVITEDEEDGNSKEAVNGQQARKVKRAHVNRPRVARRFVSSRGVRKTMRPRTK</sequence>
<proteinExistence type="predicted"/>
<feature type="region of interest" description="Disordered" evidence="1">
    <location>
        <begin position="37"/>
        <end position="71"/>
    </location>
</feature>
<name>A0A9P8IJ52_9PEZI</name>
<dbReference type="EMBL" id="JAGHQM010001438">
    <property type="protein sequence ID" value="KAH0555641.1"/>
    <property type="molecule type" value="Genomic_DNA"/>
</dbReference>
<organism evidence="2 3">
    <name type="scientific">Trichoglossum hirsutum</name>
    <dbReference type="NCBI Taxonomy" id="265104"/>
    <lineage>
        <taxon>Eukaryota</taxon>
        <taxon>Fungi</taxon>
        <taxon>Dikarya</taxon>
        <taxon>Ascomycota</taxon>
        <taxon>Pezizomycotina</taxon>
        <taxon>Geoglossomycetes</taxon>
        <taxon>Geoglossales</taxon>
        <taxon>Geoglossaceae</taxon>
        <taxon>Trichoglossum</taxon>
    </lineage>
</organism>
<dbReference type="Proteomes" id="UP000750711">
    <property type="component" value="Unassembled WGS sequence"/>
</dbReference>
<reference evidence="2" key="1">
    <citation type="submission" date="2021-03" db="EMBL/GenBank/DDBJ databases">
        <title>Comparative genomics and phylogenomic investigation of the class Geoglossomycetes provide insights into ecological specialization and systematics.</title>
        <authorList>
            <person name="Melie T."/>
            <person name="Pirro S."/>
            <person name="Miller A.N."/>
            <person name="Quandt A."/>
        </authorList>
    </citation>
    <scope>NUCLEOTIDE SEQUENCE</scope>
    <source>
        <strain evidence="2">CAQ_001_2017</strain>
    </source>
</reference>
<evidence type="ECO:0000256" key="1">
    <source>
        <dbReference type="SAM" id="MobiDB-lite"/>
    </source>
</evidence>
<feature type="region of interest" description="Disordered" evidence="1">
    <location>
        <begin position="119"/>
        <end position="156"/>
    </location>
</feature>
<accession>A0A9P8IJ52</accession>
<evidence type="ECO:0000313" key="2">
    <source>
        <dbReference type="EMBL" id="KAH0555641.1"/>
    </source>
</evidence>
<feature type="compositionally biased region" description="Basic residues" evidence="1">
    <location>
        <begin position="419"/>
        <end position="429"/>
    </location>
</feature>
<protein>
    <submittedName>
        <fullName evidence="2">Uncharacterized protein</fullName>
    </submittedName>
</protein>
<evidence type="ECO:0000313" key="3">
    <source>
        <dbReference type="Proteomes" id="UP000750711"/>
    </source>
</evidence>
<feature type="region of interest" description="Disordered" evidence="1">
    <location>
        <begin position="256"/>
        <end position="278"/>
    </location>
</feature>
<feature type="compositionally biased region" description="Low complexity" evidence="1">
    <location>
        <begin position="139"/>
        <end position="154"/>
    </location>
</feature>
<comment type="caution">
    <text evidence="2">The sequence shown here is derived from an EMBL/GenBank/DDBJ whole genome shotgun (WGS) entry which is preliminary data.</text>
</comment>
<gene>
    <name evidence="2" type="ORF">GP486_006412</name>
</gene>
<feature type="compositionally biased region" description="Basic residues" evidence="1">
    <location>
        <begin position="398"/>
        <end position="412"/>
    </location>
</feature>